<gene>
    <name evidence="1" type="ORF">DBW64_06725</name>
</gene>
<comment type="caution">
    <text evidence="1">The sequence shown here is derived from an EMBL/GenBank/DDBJ whole genome shotgun (WGS) entry which is preliminary data.</text>
</comment>
<feature type="non-terminal residue" evidence="1">
    <location>
        <position position="1"/>
    </location>
</feature>
<proteinExistence type="predicted"/>
<evidence type="ECO:0000313" key="2">
    <source>
        <dbReference type="Proteomes" id="UP000252289"/>
    </source>
</evidence>
<dbReference type="Proteomes" id="UP000252289">
    <property type="component" value="Unassembled WGS sequence"/>
</dbReference>
<name>A0A368EDV2_9PROT</name>
<dbReference type="AlphaFoldDB" id="A0A368EDV2"/>
<reference evidence="1 2" key="1">
    <citation type="journal article" date="2018" name="Microbiome">
        <title>Fine metagenomic profile of the Mediterranean stratified and mixed water columns revealed by assembly and recruitment.</title>
        <authorList>
            <person name="Haro-Moreno J.M."/>
            <person name="Lopez-Perez M."/>
            <person name="De La Torre J.R."/>
            <person name="Picazo A."/>
            <person name="Camacho A."/>
            <person name="Rodriguez-Valera F."/>
        </authorList>
    </citation>
    <scope>NUCLEOTIDE SEQUENCE [LARGE SCALE GENOMIC DNA]</scope>
    <source>
        <strain evidence="1">MED-G50</strain>
    </source>
</reference>
<evidence type="ECO:0008006" key="3">
    <source>
        <dbReference type="Google" id="ProtNLM"/>
    </source>
</evidence>
<evidence type="ECO:0000313" key="1">
    <source>
        <dbReference type="EMBL" id="RCL82252.1"/>
    </source>
</evidence>
<accession>A0A368EDV2</accession>
<protein>
    <recommendedName>
        <fullName evidence="3">Saccharopine dehydrogenase</fullName>
    </recommendedName>
</protein>
<sequence>PGYKVTSKFLAECALCLVKNSDELPGGKNYGGVLTSATGLGMPLVERLMRVGIEFDDPKEI</sequence>
<dbReference type="EMBL" id="QOQK01000050">
    <property type="protein sequence ID" value="RCL82252.1"/>
    <property type="molecule type" value="Genomic_DNA"/>
</dbReference>
<organism evidence="1 2">
    <name type="scientific">PS1 clade bacterium</name>
    <dbReference type="NCBI Taxonomy" id="2175152"/>
    <lineage>
        <taxon>Bacteria</taxon>
        <taxon>Pseudomonadati</taxon>
        <taxon>Pseudomonadota</taxon>
        <taxon>Alphaproteobacteria</taxon>
        <taxon>PS1 clade</taxon>
    </lineage>
</organism>